<evidence type="ECO:0000256" key="5">
    <source>
        <dbReference type="ARBA" id="ARBA00022989"/>
    </source>
</evidence>
<feature type="transmembrane region" description="Helical" evidence="7">
    <location>
        <begin position="133"/>
        <end position="151"/>
    </location>
</feature>
<dbReference type="InterPro" id="IPR036259">
    <property type="entry name" value="MFS_trans_sf"/>
</dbReference>
<feature type="transmembrane region" description="Helical" evidence="7">
    <location>
        <begin position="445"/>
        <end position="469"/>
    </location>
</feature>
<comment type="similarity">
    <text evidence="3">Belongs to the Bcl-2 family.</text>
</comment>
<proteinExistence type="inferred from homology"/>
<dbReference type="OrthoDB" id="8904098at2759"/>
<evidence type="ECO:0000256" key="3">
    <source>
        <dbReference type="ARBA" id="ARBA00009458"/>
    </source>
</evidence>
<evidence type="ECO:0000256" key="1">
    <source>
        <dbReference type="ARBA" id="ARBA00004141"/>
    </source>
</evidence>
<reference evidence="8" key="1">
    <citation type="journal article" date="2022" name="Cell">
        <title>Repeat-based holocentromeres influence genome architecture and karyotype evolution.</title>
        <authorList>
            <person name="Hofstatter P.G."/>
            <person name="Thangavel G."/>
            <person name="Lux T."/>
            <person name="Neumann P."/>
            <person name="Vondrak T."/>
            <person name="Novak P."/>
            <person name="Zhang M."/>
            <person name="Costa L."/>
            <person name="Castellani M."/>
            <person name="Scott A."/>
            <person name="Toegelov H."/>
            <person name="Fuchs J."/>
            <person name="Mata-Sucre Y."/>
            <person name="Dias Y."/>
            <person name="Vanzela A.L.L."/>
            <person name="Huettel B."/>
            <person name="Almeida C.C.S."/>
            <person name="Simkova H."/>
            <person name="Souza G."/>
            <person name="Pedrosa-Harand A."/>
            <person name="Macas J."/>
            <person name="Mayer K.F.X."/>
            <person name="Houben A."/>
            <person name="Marques A."/>
        </authorList>
    </citation>
    <scope>NUCLEOTIDE SEQUENCE</scope>
    <source>
        <strain evidence="8">RhyBre1mFocal</strain>
    </source>
</reference>
<dbReference type="PANTHER" id="PTHR11654">
    <property type="entry name" value="OLIGOPEPTIDE TRANSPORTER-RELATED"/>
    <property type="match status" value="1"/>
</dbReference>
<evidence type="ECO:0000313" key="8">
    <source>
        <dbReference type="EMBL" id="KAJ1686134.1"/>
    </source>
</evidence>
<feature type="transmembrane region" description="Helical" evidence="7">
    <location>
        <begin position="401"/>
        <end position="421"/>
    </location>
</feature>
<dbReference type="SUPFAM" id="SSF103473">
    <property type="entry name" value="MFS general substrate transporter"/>
    <property type="match status" value="1"/>
</dbReference>
<dbReference type="EMBL" id="JAMQYH010000005">
    <property type="protein sequence ID" value="KAJ1686134.1"/>
    <property type="molecule type" value="Genomic_DNA"/>
</dbReference>
<keyword evidence="5 7" id="KW-1133">Transmembrane helix</keyword>
<evidence type="ECO:0000256" key="7">
    <source>
        <dbReference type="SAM" id="Phobius"/>
    </source>
</evidence>
<comment type="subcellular location">
    <subcellularLocation>
        <location evidence="1">Membrane</location>
        <topology evidence="1">Multi-pass membrane protein</topology>
    </subcellularLocation>
</comment>
<accession>A0A9Q0C2N3</accession>
<dbReference type="GO" id="GO:0016020">
    <property type="term" value="C:membrane"/>
    <property type="evidence" value="ECO:0007669"/>
    <property type="project" value="UniProtKB-SubCell"/>
</dbReference>
<name>A0A9Q0C2N3_9POAL</name>
<dbReference type="InterPro" id="IPR020726">
    <property type="entry name" value="Bcl2_BH2_motif_CS"/>
</dbReference>
<evidence type="ECO:0000256" key="4">
    <source>
        <dbReference type="ARBA" id="ARBA00022692"/>
    </source>
</evidence>
<sequence length="578" mass="64485">MTVQGLVSWRGDPVDKTKHGGVKATLFLHSLVWLSNMANIANMLNLVNYLRGTLHMGVASASTTVTNFIGAISMFSLVGAFISDSYIKRFNTILIFGPLEILGYGLLAIQAHLPSLRPPPCDINNIPNNCEEVHGSNAALFFFSLYLITFADGGLRASIASLGGDQFDNDDPKEMRDKISYFNWYTFAVSLGAFTGLTVVVWIENNRGWDVGFSVCALLVFAGLAIVTCGLSFYRNRIPDGSPLTRVFQVFVVACKKRKLPFPEYTKEEPHQYVDKDASSVEELSRTKGLKFLDKASIDNREKGAWSYCSTNQIEETKMLIRLVPIFISSVFGYLPFSLILTLSVQQGATMDNRLGKIKISPATLDIIPVVFQMSILVIYDRFIVPYLRKLTGYKGGITHLQRIGIGFAFATMATCVAAVVEMKRKKLAEEHGLMDVGTGVPMSVFWLVIQFFLVGIIDVTSFVGLLEFFYSEAPIGMKSIGTSIFYSMHGLSAWMGSFLIELVNKVTRDRNGKTGWMEGANLNKSHLDRFYWLLCVIGLVSLLNYIFWAKTYVYRHDPRIVASDRKKVSEEEELGVI</sequence>
<feature type="transmembrane region" description="Helical" evidence="7">
    <location>
        <begin position="320"/>
        <end position="340"/>
    </location>
</feature>
<feature type="transmembrane region" description="Helical" evidence="7">
    <location>
        <begin position="531"/>
        <end position="550"/>
    </location>
</feature>
<dbReference type="Pfam" id="PF00854">
    <property type="entry name" value="PTR2"/>
    <property type="match status" value="1"/>
</dbReference>
<feature type="transmembrane region" description="Helical" evidence="7">
    <location>
        <begin position="481"/>
        <end position="501"/>
    </location>
</feature>
<gene>
    <name evidence="8" type="ORF">LUZ63_017524</name>
</gene>
<protein>
    <submittedName>
        <fullName evidence="8">Uncharacterized protein</fullName>
    </submittedName>
</protein>
<organism evidence="8 9">
    <name type="scientific">Rhynchospora breviuscula</name>
    <dbReference type="NCBI Taxonomy" id="2022672"/>
    <lineage>
        <taxon>Eukaryota</taxon>
        <taxon>Viridiplantae</taxon>
        <taxon>Streptophyta</taxon>
        <taxon>Embryophyta</taxon>
        <taxon>Tracheophyta</taxon>
        <taxon>Spermatophyta</taxon>
        <taxon>Magnoliopsida</taxon>
        <taxon>Liliopsida</taxon>
        <taxon>Poales</taxon>
        <taxon>Cyperaceae</taxon>
        <taxon>Cyperoideae</taxon>
        <taxon>Rhynchosporeae</taxon>
        <taxon>Rhynchospora</taxon>
    </lineage>
</organism>
<comment type="similarity">
    <text evidence="2">Belongs to the major facilitator superfamily. Proton-dependent oligopeptide transporter (POT/PTR) (TC 2.A.17) family.</text>
</comment>
<dbReference type="GO" id="GO:0022857">
    <property type="term" value="F:transmembrane transporter activity"/>
    <property type="evidence" value="ECO:0007669"/>
    <property type="project" value="InterPro"/>
</dbReference>
<feature type="transmembrane region" description="Helical" evidence="7">
    <location>
        <begin position="26"/>
        <end position="44"/>
    </location>
</feature>
<dbReference type="Gene3D" id="1.20.1250.20">
    <property type="entry name" value="MFS general substrate transporter like domains"/>
    <property type="match status" value="1"/>
</dbReference>
<dbReference type="PROSITE" id="PS01258">
    <property type="entry name" value="BH2"/>
    <property type="match status" value="1"/>
</dbReference>
<dbReference type="AlphaFoldDB" id="A0A9Q0C2N3"/>
<keyword evidence="9" id="KW-1185">Reference proteome</keyword>
<evidence type="ECO:0000313" key="9">
    <source>
        <dbReference type="Proteomes" id="UP001151287"/>
    </source>
</evidence>
<feature type="transmembrane region" description="Helical" evidence="7">
    <location>
        <begin position="182"/>
        <end position="203"/>
    </location>
</feature>
<feature type="transmembrane region" description="Helical" evidence="7">
    <location>
        <begin position="94"/>
        <end position="113"/>
    </location>
</feature>
<keyword evidence="4 7" id="KW-0812">Transmembrane</keyword>
<dbReference type="Proteomes" id="UP001151287">
    <property type="component" value="Unassembled WGS sequence"/>
</dbReference>
<feature type="transmembrane region" description="Helical" evidence="7">
    <location>
        <begin position="209"/>
        <end position="234"/>
    </location>
</feature>
<keyword evidence="6 7" id="KW-0472">Membrane</keyword>
<dbReference type="InterPro" id="IPR000109">
    <property type="entry name" value="POT_fam"/>
</dbReference>
<evidence type="ECO:0000256" key="6">
    <source>
        <dbReference type="ARBA" id="ARBA00023136"/>
    </source>
</evidence>
<evidence type="ECO:0000256" key="2">
    <source>
        <dbReference type="ARBA" id="ARBA00005982"/>
    </source>
</evidence>
<feature type="transmembrane region" description="Helical" evidence="7">
    <location>
        <begin position="64"/>
        <end position="82"/>
    </location>
</feature>
<comment type="caution">
    <text evidence="8">The sequence shown here is derived from an EMBL/GenBank/DDBJ whole genome shotgun (WGS) entry which is preliminary data.</text>
</comment>